<reference evidence="3 4" key="2">
    <citation type="submission" date="2020-04" db="EMBL/GenBank/DDBJ databases">
        <authorList>
            <person name="Fomenkov A."/>
            <person name="Anton B.P."/>
            <person name="Roberts R.J."/>
        </authorList>
    </citation>
    <scope>NUCLEOTIDE SEQUENCE [LARGE SCALE GENOMIC DNA]</scope>
    <source>
        <strain evidence="3 4">S2</strain>
    </source>
</reference>
<organism evidence="3 4">
    <name type="scientific">Priestia megaterium</name>
    <name type="common">Bacillus megaterium</name>
    <dbReference type="NCBI Taxonomy" id="1404"/>
    <lineage>
        <taxon>Bacteria</taxon>
        <taxon>Bacillati</taxon>
        <taxon>Bacillota</taxon>
        <taxon>Bacilli</taxon>
        <taxon>Bacillales</taxon>
        <taxon>Bacillaceae</taxon>
        <taxon>Priestia</taxon>
    </lineage>
</organism>
<dbReference type="PANTHER" id="PTHR41328">
    <property type="entry name" value="TERMINASE SMALL SUBUNIT-RELATED"/>
    <property type="match status" value="1"/>
</dbReference>
<dbReference type="InterPro" id="IPR038713">
    <property type="entry name" value="Terminase_Gp1_N_sf"/>
</dbReference>
<keyword evidence="1" id="KW-1188">Viral release from host cell</keyword>
<protein>
    <submittedName>
        <fullName evidence="3">Terminase small subunit</fullName>
    </submittedName>
</protein>
<dbReference type="InterPro" id="IPR052404">
    <property type="entry name" value="SPP1-like_terminase"/>
</dbReference>
<dbReference type="Gene3D" id="1.10.10.1400">
    <property type="entry name" value="Terminase, small subunit, N-terminal DNA-binding domain, HTH motif"/>
    <property type="match status" value="1"/>
</dbReference>
<name>A0A6H1PBV9_PRIMG</name>
<gene>
    <name evidence="3" type="ORF">HFZ78_08985</name>
</gene>
<dbReference type="PANTHER" id="PTHR41328:SF2">
    <property type="entry name" value="TERMINASE SMALL SUBUNIT"/>
    <property type="match status" value="1"/>
</dbReference>
<keyword evidence="2" id="KW-0231">Viral genome packaging</keyword>
<evidence type="ECO:0000313" key="4">
    <source>
        <dbReference type="Proteomes" id="UP000501868"/>
    </source>
</evidence>
<dbReference type="EMBL" id="CP051128">
    <property type="protein sequence ID" value="QIZ10867.1"/>
    <property type="molecule type" value="Genomic_DNA"/>
</dbReference>
<evidence type="ECO:0000256" key="1">
    <source>
        <dbReference type="ARBA" id="ARBA00022612"/>
    </source>
</evidence>
<sequence length="126" mass="14254">MSNKKIFADYYIETGNTTASYLKAGYGAEGNAAEVNASRLLRNAKVFEYIRERNAQLDVEFIADITETKRFWTEIMRDASADMKDRLKASEYIAKTNGAFIEKKELQGAFNNKIEFSFVDPSIADA</sequence>
<proteinExistence type="predicted"/>
<accession>A0A6H1PBV9</accession>
<evidence type="ECO:0000313" key="3">
    <source>
        <dbReference type="EMBL" id="QIZ10867.1"/>
    </source>
</evidence>
<dbReference type="InterPro" id="IPR005335">
    <property type="entry name" value="Terminase_ssu"/>
</dbReference>
<dbReference type="GO" id="GO:0051276">
    <property type="term" value="P:chromosome organization"/>
    <property type="evidence" value="ECO:0007669"/>
    <property type="project" value="InterPro"/>
</dbReference>
<reference evidence="3 4" key="1">
    <citation type="submission" date="2020-04" db="EMBL/GenBank/DDBJ databases">
        <title>Genome-Wide Identification of 5-Methylcytosine Sites in Bacterial Genomes By High-Throughput Sequencing of MspJI Restriction Fragments.</title>
        <authorList>
            <person name="Wu V."/>
        </authorList>
    </citation>
    <scope>NUCLEOTIDE SEQUENCE [LARGE SCALE GENOMIC DNA]</scope>
    <source>
        <strain evidence="3 4">S2</strain>
    </source>
</reference>
<dbReference type="AlphaFoldDB" id="A0A6H1PBV9"/>
<evidence type="ECO:0000256" key="2">
    <source>
        <dbReference type="ARBA" id="ARBA00023219"/>
    </source>
</evidence>
<dbReference type="Pfam" id="PF03592">
    <property type="entry name" value="Terminase_2"/>
    <property type="match status" value="1"/>
</dbReference>
<dbReference type="Proteomes" id="UP000501868">
    <property type="component" value="Chromosome"/>
</dbReference>